<dbReference type="InterPro" id="IPR008927">
    <property type="entry name" value="6-PGluconate_DH-like_C_sf"/>
</dbReference>
<evidence type="ECO:0000259" key="4">
    <source>
        <dbReference type="Pfam" id="PF14748"/>
    </source>
</evidence>
<accession>A0AAD1YX85</accession>
<sequence length="110" mass="11616">MLGPKSERLRAGGGKAVMLTESYMSHNPVESHPLRPPQECPQSMELLQVLGAASMAVNTGKHPGQLKDDVASPGGTTIAGIHELEKAGFRGILMNAVVAASNRSRELSNK</sequence>
<dbReference type="PANTHER" id="PTHR11645:SF0">
    <property type="entry name" value="PYRROLINE-5-CARBOXYLATE REDUCTASE 3"/>
    <property type="match status" value="1"/>
</dbReference>
<reference evidence="5" key="1">
    <citation type="submission" date="2023-05" db="EMBL/GenBank/DDBJ databases">
        <authorList>
            <person name="Huff M."/>
        </authorList>
    </citation>
    <scope>NUCLEOTIDE SEQUENCE</scope>
</reference>
<proteinExistence type="inferred from homology"/>
<dbReference type="Pfam" id="PF14748">
    <property type="entry name" value="P5CR_dimer"/>
    <property type="match status" value="1"/>
</dbReference>
<dbReference type="Proteomes" id="UP000834106">
    <property type="component" value="Chromosome 4"/>
</dbReference>
<dbReference type="FunFam" id="1.10.3730.10:FF:000001">
    <property type="entry name" value="Pyrroline-5-carboxylate reductase"/>
    <property type="match status" value="1"/>
</dbReference>
<dbReference type="Gene3D" id="1.10.3730.10">
    <property type="entry name" value="ProC C-terminal domain-like"/>
    <property type="match status" value="1"/>
</dbReference>
<evidence type="ECO:0000256" key="1">
    <source>
        <dbReference type="ARBA" id="ARBA00005525"/>
    </source>
</evidence>
<dbReference type="EMBL" id="OU503039">
    <property type="protein sequence ID" value="CAI9759083.1"/>
    <property type="molecule type" value="Genomic_DNA"/>
</dbReference>
<keyword evidence="6" id="KW-1185">Reference proteome</keyword>
<keyword evidence="2" id="KW-0521">NADP</keyword>
<evidence type="ECO:0000256" key="3">
    <source>
        <dbReference type="ARBA" id="ARBA00023002"/>
    </source>
</evidence>
<dbReference type="AlphaFoldDB" id="A0AAD1YX85"/>
<dbReference type="GO" id="GO:0004735">
    <property type="term" value="F:pyrroline-5-carboxylate reductase activity"/>
    <property type="evidence" value="ECO:0007669"/>
    <property type="project" value="TreeGrafter"/>
</dbReference>
<dbReference type="SUPFAM" id="SSF48179">
    <property type="entry name" value="6-phosphogluconate dehydrogenase C-terminal domain-like"/>
    <property type="match status" value="1"/>
</dbReference>
<comment type="similarity">
    <text evidence="1">Belongs to the pyrroline-5-carboxylate reductase family.</text>
</comment>
<dbReference type="PROSITE" id="PS00521">
    <property type="entry name" value="P5CR"/>
    <property type="match status" value="1"/>
</dbReference>
<evidence type="ECO:0000256" key="2">
    <source>
        <dbReference type="ARBA" id="ARBA00022857"/>
    </source>
</evidence>
<dbReference type="PANTHER" id="PTHR11645">
    <property type="entry name" value="PYRROLINE-5-CARBOXYLATE REDUCTASE"/>
    <property type="match status" value="1"/>
</dbReference>
<dbReference type="InterPro" id="IPR029036">
    <property type="entry name" value="P5CR_dimer"/>
</dbReference>
<gene>
    <name evidence="5" type="ORF">FPE_LOCUS6513</name>
</gene>
<protein>
    <recommendedName>
        <fullName evidence="4">Pyrroline-5-carboxylate reductase dimerisation domain-containing protein</fullName>
    </recommendedName>
</protein>
<evidence type="ECO:0000313" key="5">
    <source>
        <dbReference type="EMBL" id="CAI9759083.1"/>
    </source>
</evidence>
<keyword evidence="3" id="KW-0560">Oxidoreductase</keyword>
<dbReference type="InterPro" id="IPR053790">
    <property type="entry name" value="P5CR-like_CS"/>
</dbReference>
<organism evidence="5 6">
    <name type="scientific">Fraxinus pennsylvanica</name>
    <dbReference type="NCBI Taxonomy" id="56036"/>
    <lineage>
        <taxon>Eukaryota</taxon>
        <taxon>Viridiplantae</taxon>
        <taxon>Streptophyta</taxon>
        <taxon>Embryophyta</taxon>
        <taxon>Tracheophyta</taxon>
        <taxon>Spermatophyta</taxon>
        <taxon>Magnoliopsida</taxon>
        <taxon>eudicotyledons</taxon>
        <taxon>Gunneridae</taxon>
        <taxon>Pentapetalae</taxon>
        <taxon>asterids</taxon>
        <taxon>lamiids</taxon>
        <taxon>Lamiales</taxon>
        <taxon>Oleaceae</taxon>
        <taxon>Oleeae</taxon>
        <taxon>Fraxinus</taxon>
    </lineage>
</organism>
<dbReference type="GO" id="GO:0055129">
    <property type="term" value="P:L-proline biosynthetic process"/>
    <property type="evidence" value="ECO:0007669"/>
    <property type="project" value="TreeGrafter"/>
</dbReference>
<name>A0AAD1YX85_9LAMI</name>
<evidence type="ECO:0000313" key="6">
    <source>
        <dbReference type="Proteomes" id="UP000834106"/>
    </source>
</evidence>
<feature type="domain" description="Pyrroline-5-carboxylate reductase dimerisation" evidence="4">
    <location>
        <begin position="48"/>
        <end position="107"/>
    </location>
</feature>